<feature type="domain" description="Response regulatory" evidence="11">
    <location>
        <begin position="1141"/>
        <end position="1254"/>
    </location>
</feature>
<dbReference type="Gene3D" id="2.130.10.10">
    <property type="entry name" value="YVTN repeat-like/Quinoprotein amine dehydrogenase"/>
    <property type="match status" value="2"/>
</dbReference>
<dbReference type="EMBL" id="FNNO01000017">
    <property type="protein sequence ID" value="SDX48161.1"/>
    <property type="molecule type" value="Genomic_DNA"/>
</dbReference>
<evidence type="ECO:0000256" key="3">
    <source>
        <dbReference type="ARBA" id="ARBA00022553"/>
    </source>
</evidence>
<dbReference type="Gene3D" id="2.60.40.10">
    <property type="entry name" value="Immunoglobulins"/>
    <property type="match status" value="1"/>
</dbReference>
<dbReference type="CDD" id="cd00082">
    <property type="entry name" value="HisKA"/>
    <property type="match status" value="1"/>
</dbReference>
<dbReference type="Pfam" id="PF00072">
    <property type="entry name" value="Response_reg"/>
    <property type="match status" value="1"/>
</dbReference>
<keyword evidence="12" id="KW-0418">Kinase</keyword>
<dbReference type="InterPro" id="IPR013783">
    <property type="entry name" value="Ig-like_fold"/>
</dbReference>
<dbReference type="InterPro" id="IPR001789">
    <property type="entry name" value="Sig_transdc_resp-reg_receiver"/>
</dbReference>
<dbReference type="InterPro" id="IPR036890">
    <property type="entry name" value="HATPase_C_sf"/>
</dbReference>
<dbReference type="InterPro" id="IPR011006">
    <property type="entry name" value="CheY-like_superfamily"/>
</dbReference>
<keyword evidence="7" id="KW-0175">Coiled coil</keyword>
<dbReference type="Proteomes" id="UP000198711">
    <property type="component" value="Unassembled WGS sequence"/>
</dbReference>
<dbReference type="PROSITE" id="PS01124">
    <property type="entry name" value="HTH_ARAC_FAMILY_2"/>
    <property type="match status" value="1"/>
</dbReference>
<dbReference type="Gene3D" id="3.30.565.10">
    <property type="entry name" value="Histidine kinase-like ATPase, C-terminal domain"/>
    <property type="match status" value="1"/>
</dbReference>
<dbReference type="SUPFAM" id="SSF63829">
    <property type="entry name" value="Calcium-dependent phosphotriesterase"/>
    <property type="match status" value="1"/>
</dbReference>
<dbReference type="SMART" id="SM00448">
    <property type="entry name" value="REC"/>
    <property type="match status" value="1"/>
</dbReference>
<dbReference type="InterPro" id="IPR011047">
    <property type="entry name" value="Quinoprotein_ADH-like_sf"/>
</dbReference>
<feature type="modified residue" description="4-aspartylphosphate" evidence="6">
    <location>
        <position position="1189"/>
    </location>
</feature>
<keyword evidence="5" id="KW-0804">Transcription</keyword>
<feature type="chain" id="PRO_5036480730" description="histidine kinase" evidence="8">
    <location>
        <begin position="23"/>
        <end position="1406"/>
    </location>
</feature>
<evidence type="ECO:0000256" key="7">
    <source>
        <dbReference type="SAM" id="Coils"/>
    </source>
</evidence>
<keyword evidence="8" id="KW-0732">Signal</keyword>
<dbReference type="Gene3D" id="1.10.10.60">
    <property type="entry name" value="Homeodomain-like"/>
    <property type="match status" value="1"/>
</dbReference>
<dbReference type="InterPro" id="IPR015943">
    <property type="entry name" value="WD40/YVTN_repeat-like_dom_sf"/>
</dbReference>
<dbReference type="Gene3D" id="3.40.50.2300">
    <property type="match status" value="1"/>
</dbReference>
<dbReference type="PANTHER" id="PTHR43547:SF2">
    <property type="entry name" value="HYBRID SIGNAL TRANSDUCTION HISTIDINE KINASE C"/>
    <property type="match status" value="1"/>
</dbReference>
<feature type="domain" description="HTH araC/xylS-type" evidence="9">
    <location>
        <begin position="1286"/>
        <end position="1385"/>
    </location>
</feature>
<dbReference type="SUPFAM" id="SSF52172">
    <property type="entry name" value="CheY-like"/>
    <property type="match status" value="1"/>
</dbReference>
<dbReference type="PANTHER" id="PTHR43547">
    <property type="entry name" value="TWO-COMPONENT HISTIDINE KINASE"/>
    <property type="match status" value="1"/>
</dbReference>
<evidence type="ECO:0000256" key="5">
    <source>
        <dbReference type="ARBA" id="ARBA00023163"/>
    </source>
</evidence>
<evidence type="ECO:0000313" key="13">
    <source>
        <dbReference type="Proteomes" id="UP000198711"/>
    </source>
</evidence>
<dbReference type="InterPro" id="IPR003594">
    <property type="entry name" value="HATPase_dom"/>
</dbReference>
<dbReference type="SMART" id="SM00387">
    <property type="entry name" value="HATPase_c"/>
    <property type="match status" value="1"/>
</dbReference>
<dbReference type="SMART" id="SM00342">
    <property type="entry name" value="HTH_ARAC"/>
    <property type="match status" value="1"/>
</dbReference>
<protein>
    <recommendedName>
        <fullName evidence="2">histidine kinase</fullName>
        <ecNumber evidence="2">2.7.13.3</ecNumber>
    </recommendedName>
</protein>
<dbReference type="Pfam" id="PF00512">
    <property type="entry name" value="HisKA"/>
    <property type="match status" value="1"/>
</dbReference>
<reference evidence="12 13" key="1">
    <citation type="submission" date="2016-10" db="EMBL/GenBank/DDBJ databases">
        <authorList>
            <person name="Varghese N."/>
            <person name="Submissions S."/>
        </authorList>
    </citation>
    <scope>NUCLEOTIDE SEQUENCE [LARGE SCALE GENOMIC DNA]</scope>
    <source>
        <strain evidence="12 13">DSM 25353</strain>
    </source>
</reference>
<dbReference type="SMART" id="SM00388">
    <property type="entry name" value="HisKA"/>
    <property type="match status" value="1"/>
</dbReference>
<dbReference type="InterPro" id="IPR003661">
    <property type="entry name" value="HisK_dim/P_dom"/>
</dbReference>
<dbReference type="SUPFAM" id="SSF55874">
    <property type="entry name" value="ATPase domain of HSP90 chaperone/DNA topoisomerase II/histidine kinase"/>
    <property type="match status" value="1"/>
</dbReference>
<dbReference type="EC" id="2.7.13.3" evidence="2"/>
<dbReference type="PRINTS" id="PR00344">
    <property type="entry name" value="BCTRLSENSOR"/>
</dbReference>
<dbReference type="CDD" id="cd00156">
    <property type="entry name" value="REC"/>
    <property type="match status" value="1"/>
</dbReference>
<evidence type="ECO:0000259" key="9">
    <source>
        <dbReference type="PROSITE" id="PS01124"/>
    </source>
</evidence>
<proteinExistence type="predicted"/>
<dbReference type="SUPFAM" id="SSF47384">
    <property type="entry name" value="Homodimeric domain of signal transducing histidine kinase"/>
    <property type="match status" value="1"/>
</dbReference>
<name>A0A8X8LCK2_9BACT</name>
<dbReference type="Gene3D" id="1.10.287.130">
    <property type="match status" value="1"/>
</dbReference>
<feature type="signal peptide" evidence="8">
    <location>
        <begin position="1"/>
        <end position="22"/>
    </location>
</feature>
<comment type="catalytic activity">
    <reaction evidence="1">
        <text>ATP + protein L-histidine = ADP + protein N-phospho-L-histidine.</text>
        <dbReference type="EC" id="2.7.13.3"/>
    </reaction>
</comment>
<keyword evidence="4" id="KW-0805">Transcription regulation</keyword>
<dbReference type="InterPro" id="IPR011110">
    <property type="entry name" value="Reg_prop"/>
</dbReference>
<dbReference type="InterPro" id="IPR011123">
    <property type="entry name" value="Y_Y_Y"/>
</dbReference>
<evidence type="ECO:0000256" key="6">
    <source>
        <dbReference type="PROSITE-ProRule" id="PRU00169"/>
    </source>
</evidence>
<dbReference type="GO" id="GO:0003700">
    <property type="term" value="F:DNA-binding transcription factor activity"/>
    <property type="evidence" value="ECO:0007669"/>
    <property type="project" value="InterPro"/>
</dbReference>
<evidence type="ECO:0000256" key="4">
    <source>
        <dbReference type="ARBA" id="ARBA00023015"/>
    </source>
</evidence>
<feature type="domain" description="Histidine kinase" evidence="10">
    <location>
        <begin position="870"/>
        <end position="1088"/>
    </location>
</feature>
<organism evidence="12 13">
    <name type="scientific">Hydrobacter penzbergensis</name>
    <dbReference type="NCBI Taxonomy" id="1235997"/>
    <lineage>
        <taxon>Bacteria</taxon>
        <taxon>Pseudomonadati</taxon>
        <taxon>Bacteroidota</taxon>
        <taxon>Chitinophagia</taxon>
        <taxon>Chitinophagales</taxon>
        <taxon>Chitinophagaceae</taxon>
        <taxon>Hydrobacter</taxon>
    </lineage>
</organism>
<evidence type="ECO:0000259" key="10">
    <source>
        <dbReference type="PROSITE" id="PS50109"/>
    </source>
</evidence>
<comment type="caution">
    <text evidence="12">The sequence shown here is derived from an EMBL/GenBank/DDBJ whole genome shotgun (WGS) entry which is preliminary data.</text>
</comment>
<dbReference type="InterPro" id="IPR036097">
    <property type="entry name" value="HisK_dim/P_sf"/>
</dbReference>
<evidence type="ECO:0000313" key="12">
    <source>
        <dbReference type="EMBL" id="SDX48161.1"/>
    </source>
</evidence>
<dbReference type="Pfam" id="PF07494">
    <property type="entry name" value="Reg_prop"/>
    <property type="match status" value="3"/>
</dbReference>
<dbReference type="PROSITE" id="PS50109">
    <property type="entry name" value="HIS_KIN"/>
    <property type="match status" value="1"/>
</dbReference>
<keyword evidence="12" id="KW-0808">Transferase</keyword>
<dbReference type="PROSITE" id="PS50110">
    <property type="entry name" value="RESPONSE_REGULATORY"/>
    <property type="match status" value="1"/>
</dbReference>
<dbReference type="InterPro" id="IPR018060">
    <property type="entry name" value="HTH_AraC"/>
</dbReference>
<keyword evidence="3 6" id="KW-0597">Phosphoprotein</keyword>
<dbReference type="Pfam" id="PF12833">
    <property type="entry name" value="HTH_18"/>
    <property type="match status" value="1"/>
</dbReference>
<evidence type="ECO:0000256" key="8">
    <source>
        <dbReference type="SAM" id="SignalP"/>
    </source>
</evidence>
<dbReference type="SUPFAM" id="SSF50998">
    <property type="entry name" value="Quinoprotein alcohol dehydrogenase-like"/>
    <property type="match status" value="1"/>
</dbReference>
<accession>A0A8X8LCK2</accession>
<dbReference type="InterPro" id="IPR004358">
    <property type="entry name" value="Sig_transdc_His_kin-like_C"/>
</dbReference>
<dbReference type="InterPro" id="IPR005467">
    <property type="entry name" value="His_kinase_dom"/>
</dbReference>
<dbReference type="GO" id="GO:0000155">
    <property type="term" value="F:phosphorelay sensor kinase activity"/>
    <property type="evidence" value="ECO:0007669"/>
    <property type="project" value="InterPro"/>
</dbReference>
<evidence type="ECO:0000256" key="1">
    <source>
        <dbReference type="ARBA" id="ARBA00000085"/>
    </source>
</evidence>
<dbReference type="GO" id="GO:0043565">
    <property type="term" value="F:sequence-specific DNA binding"/>
    <property type="evidence" value="ECO:0007669"/>
    <property type="project" value="InterPro"/>
</dbReference>
<feature type="coiled-coil region" evidence="7">
    <location>
        <begin position="807"/>
        <end position="862"/>
    </location>
</feature>
<evidence type="ECO:0000256" key="2">
    <source>
        <dbReference type="ARBA" id="ARBA00012438"/>
    </source>
</evidence>
<sequence length="1406" mass="159837">MFKKIYNVFLFLVIGHTTMAQSQVAKIGMEQGLSNETIRSIYQDKNGFMWFGTLDGLNRYDGYSFKVYHNRFQDTSSLLSNVIYGITEDRRGNIWLGTRLGVCRLNRLYDNFSTVYYTNAKNKRSIRLDREVIKTVTCDAKNNILIASELQGLMVCNDASLTAVQIPFADANNENEYQYGVQSICFDKNGRTLVFVQGKGLCDLNYVQHKLQLLNGDVKYVSSMLPDGDTVWMASTTGIYCYVLNTNQVKQVSTIEDLKLNPSLNITLCSDGGQNIYIGTIDGGLNIYNKITKQISYIHSGFGRSDLSGSGIYALLRDKVSRLWIGTRRGGINIINRDKQKFVTVSHEPGNPNSLSGNFITSVCEMNNGNLLIATENNGLDILDRNTNKFTHYKYDPKDLSSISSNNVNGISLDYLKNVWVATYTDGVCRFNPQTHKFKRYKTVNEKTGVENKVFNTFYEDGDKTLWASALRTGNYLGALYRYNRQKDVFELFDDSLSDLFSIKEDSDGNLWGGGLTNLVKIDRVNHRNQFFYIGQFIRTITDDGMGHLWLGTEGGGLVLFDRKRNRIEARYTTSEGLSNNSIFSTLSDVKGNLWLGTFNGLSKFDIKKHRFKNYYRSDGLESDQFHFNAATKLQSGAFVFGGIKGYNIFFPDSIGVVASNSPLCFTGMIIDGKPIEMNQSFISKANGSNVEAIEVPYNNASFSFTFAALEYAVPDKIAYAYMMEGWDKGWTYSKNIRTATYTHLNEGRYVFKVKSTDGNGVWKNEISVSVQVFPPWYRSWWAWLFYISLLASLVYIYIGYRARQAKLQYEINLQKINLQKEKAEHEKHAAELETERTQRALELAERETEKAIADKEREVNERRASFFTSISHEFRTPLTLIINPIKDILEKRNLLPEKEDREIEIVYRNARRMLSLTNQLLLFRREESGLDIVYPVKLNLVALCKEVYLCFIHQAEAKNVHYNFYCEESDIELYADRDKLEIIFYNLLSNALKYTPSRGTVDLHIINEANEVIVQISDSGQGVSPGMEDKVFEKFYQDKSNSKEVKPGFGIGLYLARQFAEAHHGSVFYDGVANGGARFNVRLLKGSNHFTKEQLSYSVVPGQSVLEEIADNTGEKEHTGNLLSSVIEDTGNLVAGDKQSVLFVDDDASIREYLNLVLSDSYQVYEAANAEEGILKAEKILPDIIISDIMMEGRNGLDLCKAIKEDPSLNHIPVILLTGTSTLKLQGVQYGADDYIIKPFDKEFLLARVNSLLKNKTNLQKYFYNEITLSKQDAKVPEKYREFLEKCIQIVEDHLDDEMFSSKKLAAAMGMSYSAITKRVKAVSGQSLNSFIRFIRLRKAARLFIDSNNNVNEVAAIVGIFDARYFREQFSRQFGMNPSEFIKKYRKPFANKFTVNKDILGKGEV</sequence>
<dbReference type="InterPro" id="IPR009057">
    <property type="entry name" value="Homeodomain-like_sf"/>
</dbReference>
<evidence type="ECO:0000259" key="11">
    <source>
        <dbReference type="PROSITE" id="PS50110"/>
    </source>
</evidence>
<keyword evidence="13" id="KW-1185">Reference proteome</keyword>
<dbReference type="SUPFAM" id="SSF46689">
    <property type="entry name" value="Homeodomain-like"/>
    <property type="match status" value="1"/>
</dbReference>
<gene>
    <name evidence="12" type="ORF">SAMN05444410_11731</name>
</gene>
<dbReference type="Pfam" id="PF02518">
    <property type="entry name" value="HATPase_c"/>
    <property type="match status" value="1"/>
</dbReference>
<dbReference type="Pfam" id="PF07495">
    <property type="entry name" value="Y_Y_Y"/>
    <property type="match status" value="1"/>
</dbReference>